<evidence type="ECO:0000313" key="6">
    <source>
        <dbReference type="Proteomes" id="UP000054350"/>
    </source>
</evidence>
<dbReference type="SUPFAM" id="SSF52058">
    <property type="entry name" value="L domain-like"/>
    <property type="match status" value="1"/>
</dbReference>
<dbReference type="AlphaFoldDB" id="A0A0L0SUE5"/>
<evidence type="ECO:0000256" key="4">
    <source>
        <dbReference type="SAM" id="Phobius"/>
    </source>
</evidence>
<dbReference type="InterPro" id="IPR003591">
    <property type="entry name" value="Leu-rich_rpt_typical-subtyp"/>
</dbReference>
<dbReference type="InterPro" id="IPR050994">
    <property type="entry name" value="At_inactive_RLKs"/>
</dbReference>
<keyword evidence="1" id="KW-0433">Leucine-rich repeat</keyword>
<keyword evidence="4" id="KW-0812">Transmembrane</keyword>
<dbReference type="Gene3D" id="3.80.10.10">
    <property type="entry name" value="Ribonuclease Inhibitor"/>
    <property type="match status" value="1"/>
</dbReference>
<dbReference type="PANTHER" id="PTHR48010">
    <property type="entry name" value="OS05G0588300 PROTEIN"/>
    <property type="match status" value="1"/>
</dbReference>
<feature type="region of interest" description="Disordered" evidence="3">
    <location>
        <begin position="339"/>
        <end position="417"/>
    </location>
</feature>
<evidence type="ECO:0000256" key="2">
    <source>
        <dbReference type="ARBA" id="ARBA00022737"/>
    </source>
</evidence>
<evidence type="ECO:0000313" key="5">
    <source>
        <dbReference type="EMBL" id="KNE65995.1"/>
    </source>
</evidence>
<feature type="transmembrane region" description="Helical" evidence="4">
    <location>
        <begin position="276"/>
        <end position="298"/>
    </location>
</feature>
<evidence type="ECO:0000256" key="1">
    <source>
        <dbReference type="ARBA" id="ARBA00022614"/>
    </source>
</evidence>
<protein>
    <recommendedName>
        <fullName evidence="7">Leucine-rich repeat-containing N-terminal plant-type domain-containing protein</fullName>
    </recommendedName>
</protein>
<reference evidence="6" key="2">
    <citation type="submission" date="2009-11" db="EMBL/GenBank/DDBJ databases">
        <title>The Genome Sequence of Allomyces macrogynus strain ATCC 38327.</title>
        <authorList>
            <consortium name="The Broad Institute Genome Sequencing Platform"/>
            <person name="Russ C."/>
            <person name="Cuomo C."/>
            <person name="Shea T."/>
            <person name="Young S.K."/>
            <person name="Zeng Q."/>
            <person name="Koehrsen M."/>
            <person name="Haas B."/>
            <person name="Borodovsky M."/>
            <person name="Guigo R."/>
            <person name="Alvarado L."/>
            <person name="Berlin A."/>
            <person name="Borenstein D."/>
            <person name="Chen Z."/>
            <person name="Engels R."/>
            <person name="Freedman E."/>
            <person name="Gellesch M."/>
            <person name="Goldberg J."/>
            <person name="Griggs A."/>
            <person name="Gujja S."/>
            <person name="Heiman D."/>
            <person name="Hepburn T."/>
            <person name="Howarth C."/>
            <person name="Jen D."/>
            <person name="Larson L."/>
            <person name="Lewis B."/>
            <person name="Mehta T."/>
            <person name="Park D."/>
            <person name="Pearson M."/>
            <person name="Roberts A."/>
            <person name="Saif S."/>
            <person name="Shenoy N."/>
            <person name="Sisk P."/>
            <person name="Stolte C."/>
            <person name="Sykes S."/>
            <person name="Walk T."/>
            <person name="White J."/>
            <person name="Yandava C."/>
            <person name="Burger G."/>
            <person name="Gray M.W."/>
            <person name="Holland P.W.H."/>
            <person name="King N."/>
            <person name="Lang F.B.F."/>
            <person name="Roger A.J."/>
            <person name="Ruiz-Trillo I."/>
            <person name="Lander E."/>
            <person name="Nusbaum C."/>
        </authorList>
    </citation>
    <scope>NUCLEOTIDE SEQUENCE [LARGE SCALE GENOMIC DNA]</scope>
    <source>
        <strain evidence="6">ATCC 38327</strain>
    </source>
</reference>
<keyword evidence="2" id="KW-0677">Repeat</keyword>
<reference evidence="5 6" key="1">
    <citation type="submission" date="2009-11" db="EMBL/GenBank/DDBJ databases">
        <title>Annotation of Allomyces macrogynus ATCC 38327.</title>
        <authorList>
            <consortium name="The Broad Institute Genome Sequencing Platform"/>
            <person name="Russ C."/>
            <person name="Cuomo C."/>
            <person name="Burger G."/>
            <person name="Gray M.W."/>
            <person name="Holland P.W.H."/>
            <person name="King N."/>
            <person name="Lang F.B.F."/>
            <person name="Roger A.J."/>
            <person name="Ruiz-Trillo I."/>
            <person name="Young S.K."/>
            <person name="Zeng Q."/>
            <person name="Gargeya S."/>
            <person name="Fitzgerald M."/>
            <person name="Haas B."/>
            <person name="Abouelleil A."/>
            <person name="Alvarado L."/>
            <person name="Arachchi H.M."/>
            <person name="Berlin A."/>
            <person name="Chapman S.B."/>
            <person name="Gearin G."/>
            <person name="Goldberg J."/>
            <person name="Griggs A."/>
            <person name="Gujja S."/>
            <person name="Hansen M."/>
            <person name="Heiman D."/>
            <person name="Howarth C."/>
            <person name="Larimer J."/>
            <person name="Lui A."/>
            <person name="MacDonald P.J.P."/>
            <person name="McCowen C."/>
            <person name="Montmayeur A."/>
            <person name="Murphy C."/>
            <person name="Neiman D."/>
            <person name="Pearson M."/>
            <person name="Priest M."/>
            <person name="Roberts A."/>
            <person name="Saif S."/>
            <person name="Shea T."/>
            <person name="Sisk P."/>
            <person name="Stolte C."/>
            <person name="Sykes S."/>
            <person name="Wortman J."/>
            <person name="Nusbaum C."/>
            <person name="Birren B."/>
        </authorList>
    </citation>
    <scope>NUCLEOTIDE SEQUENCE [LARGE SCALE GENOMIC DNA]</scope>
    <source>
        <strain evidence="5 6">ATCC 38327</strain>
    </source>
</reference>
<sequence>MASATVPESTAAECAALQALFLTTGGATSWTASTGYSQATSATTRCCDWYGVSCNADGHVVALDLRSNNLTGGLPANLASLTMLETLKLNGNNLRGTLFPATQLPALQQLHIRQNAFSGELMGEIGSMKSLTYLFASDNQFTSINENVGNAPSLSVLFLGNNLLNAVPKSVATMSNLKVLHLNGNNFTYVPSELGAYTGDRCSLVAHNGTGGLRSPLCLPDGFPSNSPCLKMYYDDFKNTWVDTPVSIPLCSQVGDTDPTSSVDANAKSDSSSVSAGVAALLGVLVTTLVVAMALVAYRVYRLRRRQRQSTTDSDETPPPHPVDRAIWAAMRRFGGARSGSDAAVLRRDMHSSASRDGSRPPPMQSTSARRSWFFGNLSSSKSKSGRRASTSDVPQSHAAVPGHTPLPASLPRSHGDLAWQRPHSVALPMTAGIPNAHAAAAGGAPEPANEPGAGYRTLAQRRFQVAYRLPSPQISLETAPKTYILNPITPALTPTEDVHDEAASGLPPALLPLGAAAAAAAAESSLGTSPGSPGAAPGTGATHASVALTSPTSPTFQRRRSLSPDVTASGPPGSPRMGTGAVTSPPRQTFILEAEAAGRQLRERQKQVKNAFDGNLRQLHGYSTLLQLLQVQVDINKRRIAERGNPAKLGVQPAANYEEIVNSNEQRLVIS</sequence>
<dbReference type="Proteomes" id="UP000054350">
    <property type="component" value="Unassembled WGS sequence"/>
</dbReference>
<feature type="compositionally biased region" description="Low complexity" evidence="3">
    <location>
        <begin position="379"/>
        <end position="392"/>
    </location>
</feature>
<dbReference type="eggNOG" id="ENOG502QVSR">
    <property type="taxonomic scope" value="Eukaryota"/>
</dbReference>
<keyword evidence="4" id="KW-0472">Membrane</keyword>
<feature type="compositionally biased region" description="Polar residues" evidence="3">
    <location>
        <begin position="548"/>
        <end position="557"/>
    </location>
</feature>
<dbReference type="SMART" id="SM00369">
    <property type="entry name" value="LRR_TYP"/>
    <property type="match status" value="3"/>
</dbReference>
<dbReference type="PANTHER" id="PTHR48010:SF58">
    <property type="entry name" value="RECEPTOR PROTEIN KINASE-LIKE PROTEIN ZAR1"/>
    <property type="match status" value="1"/>
</dbReference>
<feature type="region of interest" description="Disordered" evidence="3">
    <location>
        <begin position="525"/>
        <end position="587"/>
    </location>
</feature>
<evidence type="ECO:0008006" key="7">
    <source>
        <dbReference type="Google" id="ProtNLM"/>
    </source>
</evidence>
<proteinExistence type="predicted"/>
<gene>
    <name evidence="5" type="ORF">AMAG_10273</name>
</gene>
<evidence type="ECO:0000256" key="3">
    <source>
        <dbReference type="SAM" id="MobiDB-lite"/>
    </source>
</evidence>
<dbReference type="InterPro" id="IPR001611">
    <property type="entry name" value="Leu-rich_rpt"/>
</dbReference>
<name>A0A0L0SUE5_ALLM3</name>
<organism evidence="5 6">
    <name type="scientific">Allomyces macrogynus (strain ATCC 38327)</name>
    <name type="common">Allomyces javanicus var. macrogynus</name>
    <dbReference type="NCBI Taxonomy" id="578462"/>
    <lineage>
        <taxon>Eukaryota</taxon>
        <taxon>Fungi</taxon>
        <taxon>Fungi incertae sedis</taxon>
        <taxon>Blastocladiomycota</taxon>
        <taxon>Blastocladiomycetes</taxon>
        <taxon>Blastocladiales</taxon>
        <taxon>Blastocladiaceae</taxon>
        <taxon>Allomyces</taxon>
    </lineage>
</organism>
<accession>A0A0L0SUE5</accession>
<dbReference type="InterPro" id="IPR032675">
    <property type="entry name" value="LRR_dom_sf"/>
</dbReference>
<keyword evidence="4" id="KW-1133">Transmembrane helix</keyword>
<dbReference type="VEuPathDB" id="FungiDB:AMAG_10273"/>
<dbReference type="Pfam" id="PF00560">
    <property type="entry name" value="LRR_1"/>
    <property type="match status" value="2"/>
</dbReference>
<feature type="compositionally biased region" description="Low complexity" evidence="3">
    <location>
        <begin position="525"/>
        <end position="546"/>
    </location>
</feature>
<dbReference type="EMBL" id="GG745349">
    <property type="protein sequence ID" value="KNE65995.1"/>
    <property type="molecule type" value="Genomic_DNA"/>
</dbReference>
<keyword evidence="6" id="KW-1185">Reference proteome</keyword>
<dbReference type="STRING" id="578462.A0A0L0SUE5"/>
<dbReference type="OrthoDB" id="676979at2759"/>